<keyword evidence="2" id="KW-1185">Reference proteome</keyword>
<name>A0A3N4JH81_9PEZI</name>
<protein>
    <submittedName>
        <fullName evidence="1">Uncharacterized protein</fullName>
    </submittedName>
</protein>
<dbReference type="EMBL" id="ML120412">
    <property type="protein sequence ID" value="RPA96637.1"/>
    <property type="molecule type" value="Genomic_DNA"/>
</dbReference>
<reference evidence="1 2" key="1">
    <citation type="journal article" date="2018" name="Nat. Ecol. Evol.">
        <title>Pezizomycetes genomes reveal the molecular basis of ectomycorrhizal truffle lifestyle.</title>
        <authorList>
            <person name="Murat C."/>
            <person name="Payen T."/>
            <person name="Noel B."/>
            <person name="Kuo A."/>
            <person name="Morin E."/>
            <person name="Chen J."/>
            <person name="Kohler A."/>
            <person name="Krizsan K."/>
            <person name="Balestrini R."/>
            <person name="Da Silva C."/>
            <person name="Montanini B."/>
            <person name="Hainaut M."/>
            <person name="Levati E."/>
            <person name="Barry K.W."/>
            <person name="Belfiori B."/>
            <person name="Cichocki N."/>
            <person name="Clum A."/>
            <person name="Dockter R.B."/>
            <person name="Fauchery L."/>
            <person name="Guy J."/>
            <person name="Iotti M."/>
            <person name="Le Tacon F."/>
            <person name="Lindquist E.A."/>
            <person name="Lipzen A."/>
            <person name="Malagnac F."/>
            <person name="Mello A."/>
            <person name="Molinier V."/>
            <person name="Miyauchi S."/>
            <person name="Poulain J."/>
            <person name="Riccioni C."/>
            <person name="Rubini A."/>
            <person name="Sitrit Y."/>
            <person name="Splivallo R."/>
            <person name="Traeger S."/>
            <person name="Wang M."/>
            <person name="Zifcakova L."/>
            <person name="Wipf D."/>
            <person name="Zambonelli A."/>
            <person name="Paolocci F."/>
            <person name="Nowrousian M."/>
            <person name="Ottonello S."/>
            <person name="Baldrian P."/>
            <person name="Spatafora J.W."/>
            <person name="Henrissat B."/>
            <person name="Nagy L.G."/>
            <person name="Aury J.M."/>
            <person name="Wincker P."/>
            <person name="Grigoriev I.V."/>
            <person name="Bonfante P."/>
            <person name="Martin F.M."/>
        </authorList>
    </citation>
    <scope>NUCLEOTIDE SEQUENCE [LARGE SCALE GENOMIC DNA]</scope>
    <source>
        <strain evidence="1 2">120613-1</strain>
    </source>
</reference>
<evidence type="ECO:0000313" key="2">
    <source>
        <dbReference type="Proteomes" id="UP000276215"/>
    </source>
</evidence>
<dbReference type="Proteomes" id="UP000276215">
    <property type="component" value="Unassembled WGS sequence"/>
</dbReference>
<gene>
    <name evidence="1" type="ORF">L873DRAFT_1791452</name>
</gene>
<dbReference type="AlphaFoldDB" id="A0A3N4JH81"/>
<sequence>MPKKLGTLFTYWQEVARYTENGRTNITVLQSTLRADEWIAAQQKSEQEADGLLDKFRLKLTNDEKELVFNLNENEVLDKDGIENKGELLENFMDDSFVLDI</sequence>
<accession>A0A3N4JH81</accession>
<evidence type="ECO:0000313" key="1">
    <source>
        <dbReference type="EMBL" id="RPA96637.1"/>
    </source>
</evidence>
<organism evidence="1 2">
    <name type="scientific">Choiromyces venosus 120613-1</name>
    <dbReference type="NCBI Taxonomy" id="1336337"/>
    <lineage>
        <taxon>Eukaryota</taxon>
        <taxon>Fungi</taxon>
        <taxon>Dikarya</taxon>
        <taxon>Ascomycota</taxon>
        <taxon>Pezizomycotina</taxon>
        <taxon>Pezizomycetes</taxon>
        <taxon>Pezizales</taxon>
        <taxon>Tuberaceae</taxon>
        <taxon>Choiromyces</taxon>
    </lineage>
</organism>
<proteinExistence type="predicted"/>